<accession>A0AA39HYJ0</accession>
<name>A0AA39HYJ0_9BILA</name>
<feature type="region of interest" description="Disordered" evidence="1">
    <location>
        <begin position="194"/>
        <end position="232"/>
    </location>
</feature>
<evidence type="ECO:0000256" key="1">
    <source>
        <dbReference type="SAM" id="MobiDB-lite"/>
    </source>
</evidence>
<sequence length="374" mass="40624">MSCEMVTRIVIFVALLSVLVSSIDYCDIRQFDGYSVFFTSCKKIAGQPFEIVDFNNFATMEDLEKKVQTAEEPATASNEPIPTAVANSSSLPLSTTKEAQPENSTTTSAVHAETTFNVTMTEEAGTTSKEPAQATMANATSSSVLETQMTTAMSREELTTTLAAPTEVTPNVTATEELSTVTMEGEPTLSVKKNSMAAPLSTPEMTSEVEPKSSTTTSMASAKIATDTATTEQPVTTANNDIGQAVKHAGDRYYLIIVNDFDASHYALYQYVDNASKLSANYGCNLFIVNDFDASHYALYQYVDNAPKLSAKYGCNLFIVNDFDASHYALYQYVDNAPKLSAKCDAACYRCHHHRAAGDNCERTCDAVDDRNET</sequence>
<evidence type="ECO:0000313" key="3">
    <source>
        <dbReference type="EMBL" id="KAK0414475.1"/>
    </source>
</evidence>
<feature type="compositionally biased region" description="Low complexity" evidence="1">
    <location>
        <begin position="213"/>
        <end position="226"/>
    </location>
</feature>
<comment type="caution">
    <text evidence="3">The sequence shown here is derived from an EMBL/GenBank/DDBJ whole genome shotgun (WGS) entry which is preliminary data.</text>
</comment>
<feature type="chain" id="PRO_5041419882" evidence="2">
    <location>
        <begin position="23"/>
        <end position="374"/>
    </location>
</feature>
<feature type="region of interest" description="Disordered" evidence="1">
    <location>
        <begin position="121"/>
        <end position="142"/>
    </location>
</feature>
<keyword evidence="2" id="KW-0732">Signal</keyword>
<reference evidence="3" key="1">
    <citation type="submission" date="2023-06" db="EMBL/GenBank/DDBJ databases">
        <title>Genomic analysis of the entomopathogenic nematode Steinernema hermaphroditum.</title>
        <authorList>
            <person name="Schwarz E.M."/>
            <person name="Heppert J.K."/>
            <person name="Baniya A."/>
            <person name="Schwartz H.T."/>
            <person name="Tan C.-H."/>
            <person name="Antoshechkin I."/>
            <person name="Sternberg P.W."/>
            <person name="Goodrich-Blair H."/>
            <person name="Dillman A.R."/>
        </authorList>
    </citation>
    <scope>NUCLEOTIDE SEQUENCE</scope>
    <source>
        <strain evidence="3">PS9179</strain>
        <tissue evidence="3">Whole animal</tissue>
    </source>
</reference>
<evidence type="ECO:0000313" key="4">
    <source>
        <dbReference type="Proteomes" id="UP001175271"/>
    </source>
</evidence>
<organism evidence="3 4">
    <name type="scientific">Steinernema hermaphroditum</name>
    <dbReference type="NCBI Taxonomy" id="289476"/>
    <lineage>
        <taxon>Eukaryota</taxon>
        <taxon>Metazoa</taxon>
        <taxon>Ecdysozoa</taxon>
        <taxon>Nematoda</taxon>
        <taxon>Chromadorea</taxon>
        <taxon>Rhabditida</taxon>
        <taxon>Tylenchina</taxon>
        <taxon>Panagrolaimomorpha</taxon>
        <taxon>Strongyloidoidea</taxon>
        <taxon>Steinernematidae</taxon>
        <taxon>Steinernema</taxon>
    </lineage>
</organism>
<feature type="signal peptide" evidence="2">
    <location>
        <begin position="1"/>
        <end position="22"/>
    </location>
</feature>
<feature type="region of interest" description="Disordered" evidence="1">
    <location>
        <begin position="66"/>
        <end position="108"/>
    </location>
</feature>
<keyword evidence="4" id="KW-1185">Reference proteome</keyword>
<proteinExistence type="predicted"/>
<feature type="compositionally biased region" description="Polar residues" evidence="1">
    <location>
        <begin position="75"/>
        <end position="108"/>
    </location>
</feature>
<dbReference type="EMBL" id="JAUCMV010000002">
    <property type="protein sequence ID" value="KAK0414475.1"/>
    <property type="molecule type" value="Genomic_DNA"/>
</dbReference>
<dbReference type="AlphaFoldDB" id="A0AA39HYJ0"/>
<protein>
    <submittedName>
        <fullName evidence="3">Uncharacterized protein</fullName>
    </submittedName>
</protein>
<evidence type="ECO:0000256" key="2">
    <source>
        <dbReference type="SAM" id="SignalP"/>
    </source>
</evidence>
<gene>
    <name evidence="3" type="ORF">QR680_011449</name>
</gene>
<dbReference type="Proteomes" id="UP001175271">
    <property type="component" value="Unassembled WGS sequence"/>
</dbReference>